<dbReference type="Proteomes" id="UP000219439">
    <property type="component" value="Unassembled WGS sequence"/>
</dbReference>
<dbReference type="AlphaFoldDB" id="A0A285PGT8"/>
<accession>A0A285PGT8</accession>
<evidence type="ECO:0000313" key="2">
    <source>
        <dbReference type="Proteomes" id="UP000219439"/>
    </source>
</evidence>
<keyword evidence="2" id="KW-1185">Reference proteome</keyword>
<dbReference type="OrthoDB" id="8448229at2"/>
<protein>
    <submittedName>
        <fullName evidence="1">Uncharacterized protein</fullName>
    </submittedName>
</protein>
<evidence type="ECO:0000313" key="1">
    <source>
        <dbReference type="EMBL" id="SNZ20942.1"/>
    </source>
</evidence>
<reference evidence="1 2" key="1">
    <citation type="submission" date="2017-09" db="EMBL/GenBank/DDBJ databases">
        <authorList>
            <person name="Ehlers B."/>
            <person name="Leendertz F.H."/>
        </authorList>
    </citation>
    <scope>NUCLEOTIDE SEQUENCE [LARGE SCALE GENOMIC DNA]</scope>
    <source>
        <strain evidence="1 2">DSM 18289</strain>
    </source>
</reference>
<gene>
    <name evidence="1" type="ORF">SAMN06265368_4056</name>
</gene>
<dbReference type="EMBL" id="OBEL01000006">
    <property type="protein sequence ID" value="SNZ20942.1"/>
    <property type="molecule type" value="Genomic_DNA"/>
</dbReference>
<dbReference type="RefSeq" id="WP_097155318.1">
    <property type="nucleotide sequence ID" value="NZ_OBEL01000006.1"/>
</dbReference>
<sequence>MKLVSPATQYDLACCMGRCQMMAWQCAKLQIEHGESWVLRTDEGETVAVGGLWPNEDGTADGWFMCTKLARKHLKLIVRLIRLTLPRSAYPSIDVVVITKAGARIAEICGLSRTENRDGMEIWRYGRTFRGRQEQG</sequence>
<name>A0A285PGT8_9HYPH</name>
<organism evidence="1 2">
    <name type="scientific">Cohaesibacter gelatinilyticus</name>
    <dbReference type="NCBI Taxonomy" id="372072"/>
    <lineage>
        <taxon>Bacteria</taxon>
        <taxon>Pseudomonadati</taxon>
        <taxon>Pseudomonadota</taxon>
        <taxon>Alphaproteobacteria</taxon>
        <taxon>Hyphomicrobiales</taxon>
        <taxon>Cohaesibacteraceae</taxon>
    </lineage>
</organism>
<proteinExistence type="predicted"/>